<gene>
    <name evidence="1" type="ORF">S12H4_39260</name>
</gene>
<name>X1V2E6_9ZZZZ</name>
<reference evidence="1" key="1">
    <citation type="journal article" date="2014" name="Front. Microbiol.">
        <title>High frequency of phylogenetically diverse reductive dehalogenase-homologous genes in deep subseafloor sedimentary metagenomes.</title>
        <authorList>
            <person name="Kawai M."/>
            <person name="Futagami T."/>
            <person name="Toyoda A."/>
            <person name="Takaki Y."/>
            <person name="Nishi S."/>
            <person name="Hori S."/>
            <person name="Arai W."/>
            <person name="Tsubouchi T."/>
            <person name="Morono Y."/>
            <person name="Uchiyama I."/>
            <person name="Ito T."/>
            <person name="Fujiyama A."/>
            <person name="Inagaki F."/>
            <person name="Takami H."/>
        </authorList>
    </citation>
    <scope>NUCLEOTIDE SEQUENCE</scope>
    <source>
        <strain evidence="1">Expedition CK06-06</strain>
    </source>
</reference>
<accession>X1V2E6</accession>
<evidence type="ECO:0000313" key="1">
    <source>
        <dbReference type="EMBL" id="GAI98824.1"/>
    </source>
</evidence>
<proteinExistence type="predicted"/>
<sequence>IYYLTYFPDANWGVVTGVARLCLVVEPVAGQETLRLLFHPGLSTLEAEEVTYRLAPGKGAYS</sequence>
<comment type="caution">
    <text evidence="1">The sequence shown here is derived from an EMBL/GenBank/DDBJ whole genome shotgun (WGS) entry which is preliminary data.</text>
</comment>
<protein>
    <submittedName>
        <fullName evidence="1">Uncharacterized protein</fullName>
    </submittedName>
</protein>
<dbReference type="EMBL" id="BARW01023707">
    <property type="protein sequence ID" value="GAI98824.1"/>
    <property type="molecule type" value="Genomic_DNA"/>
</dbReference>
<dbReference type="AlphaFoldDB" id="X1V2E6"/>
<organism evidence="1">
    <name type="scientific">marine sediment metagenome</name>
    <dbReference type="NCBI Taxonomy" id="412755"/>
    <lineage>
        <taxon>unclassified sequences</taxon>
        <taxon>metagenomes</taxon>
        <taxon>ecological metagenomes</taxon>
    </lineage>
</organism>
<feature type="non-terminal residue" evidence="1">
    <location>
        <position position="1"/>
    </location>
</feature>